<evidence type="ECO:0000313" key="3">
    <source>
        <dbReference type="Proteomes" id="UP000886879"/>
    </source>
</evidence>
<accession>A0A9D1CH30</accession>
<dbReference type="PANTHER" id="PTHR42791">
    <property type="entry name" value="GNAT FAMILY ACETYLTRANSFERASE"/>
    <property type="match status" value="1"/>
</dbReference>
<evidence type="ECO:0000313" key="2">
    <source>
        <dbReference type="EMBL" id="HIQ61295.1"/>
    </source>
</evidence>
<feature type="domain" description="N-acetyltransferase" evidence="1">
    <location>
        <begin position="3"/>
        <end position="147"/>
    </location>
</feature>
<organism evidence="2 3">
    <name type="scientific">Candidatus Enterenecus faecium</name>
    <dbReference type="NCBI Taxonomy" id="2840780"/>
    <lineage>
        <taxon>Bacteria</taxon>
        <taxon>Bacillati</taxon>
        <taxon>Bacillota</taxon>
        <taxon>Clostridia</taxon>
        <taxon>Eubacteriales</taxon>
        <taxon>Candidatus Enterenecus</taxon>
    </lineage>
</organism>
<dbReference type="PANTHER" id="PTHR42791:SF1">
    <property type="entry name" value="N-ACETYLTRANSFERASE DOMAIN-CONTAINING PROTEIN"/>
    <property type="match status" value="1"/>
</dbReference>
<dbReference type="SUPFAM" id="SSF55729">
    <property type="entry name" value="Acyl-CoA N-acyltransferases (Nat)"/>
    <property type="match status" value="1"/>
</dbReference>
<reference evidence="2" key="1">
    <citation type="submission" date="2020-10" db="EMBL/GenBank/DDBJ databases">
        <authorList>
            <person name="Gilroy R."/>
        </authorList>
    </citation>
    <scope>NUCLEOTIDE SEQUENCE</scope>
    <source>
        <strain evidence="2">ChiGjej2B2-12916</strain>
    </source>
</reference>
<dbReference type="CDD" id="cd04301">
    <property type="entry name" value="NAT_SF"/>
    <property type="match status" value="1"/>
</dbReference>
<dbReference type="InterPro" id="IPR016181">
    <property type="entry name" value="Acyl_CoA_acyltransferase"/>
</dbReference>
<gene>
    <name evidence="2" type="ORF">IAD31_06835</name>
</gene>
<evidence type="ECO:0000259" key="1">
    <source>
        <dbReference type="PROSITE" id="PS51186"/>
    </source>
</evidence>
<dbReference type="Gene3D" id="3.40.630.30">
    <property type="match status" value="1"/>
</dbReference>
<dbReference type="PROSITE" id="PS51186">
    <property type="entry name" value="GNAT"/>
    <property type="match status" value="1"/>
</dbReference>
<proteinExistence type="predicted"/>
<dbReference type="GO" id="GO:0016747">
    <property type="term" value="F:acyltransferase activity, transferring groups other than amino-acyl groups"/>
    <property type="evidence" value="ECO:0007669"/>
    <property type="project" value="InterPro"/>
</dbReference>
<reference evidence="2" key="2">
    <citation type="journal article" date="2021" name="PeerJ">
        <title>Extensive microbial diversity within the chicken gut microbiome revealed by metagenomics and culture.</title>
        <authorList>
            <person name="Gilroy R."/>
            <person name="Ravi A."/>
            <person name="Getino M."/>
            <person name="Pursley I."/>
            <person name="Horton D.L."/>
            <person name="Alikhan N.F."/>
            <person name="Baker D."/>
            <person name="Gharbi K."/>
            <person name="Hall N."/>
            <person name="Watson M."/>
            <person name="Adriaenssens E.M."/>
            <person name="Foster-Nyarko E."/>
            <person name="Jarju S."/>
            <person name="Secka A."/>
            <person name="Antonio M."/>
            <person name="Oren A."/>
            <person name="Chaudhuri R.R."/>
            <person name="La Ragione R."/>
            <person name="Hildebrand F."/>
            <person name="Pallen M.J."/>
        </authorList>
    </citation>
    <scope>NUCLEOTIDE SEQUENCE</scope>
    <source>
        <strain evidence="2">ChiGjej2B2-12916</strain>
    </source>
</reference>
<dbReference type="InterPro" id="IPR000182">
    <property type="entry name" value="GNAT_dom"/>
</dbReference>
<dbReference type="EMBL" id="DVFO01000068">
    <property type="protein sequence ID" value="HIQ61295.1"/>
    <property type="molecule type" value="Genomic_DNA"/>
</dbReference>
<feature type="non-terminal residue" evidence="2">
    <location>
        <position position="1"/>
    </location>
</feature>
<protein>
    <submittedName>
        <fullName evidence="2">GNAT family N-acetyltransferase</fullName>
    </submittedName>
</protein>
<dbReference type="InterPro" id="IPR052523">
    <property type="entry name" value="Trichothecene_AcTrans"/>
</dbReference>
<name>A0A9D1CH30_9FIRM</name>
<dbReference type="AlphaFoldDB" id="A0A9D1CH30"/>
<sequence>LLLKCRIALLHSAIGSGDAAQWEFVENQIELYYKTAIQDKTHIAFLAFDGDICIGTGGVCFYQVLPTYFKPTGKKAYIINMYTVPKYRNQGIATQILDYLIKECLQQNISYITLEATDMGRPVYEKFGFTTLHTEMQYINNLHKKNL</sequence>
<dbReference type="Pfam" id="PF00583">
    <property type="entry name" value="Acetyltransf_1"/>
    <property type="match status" value="1"/>
</dbReference>
<comment type="caution">
    <text evidence="2">The sequence shown here is derived from an EMBL/GenBank/DDBJ whole genome shotgun (WGS) entry which is preliminary data.</text>
</comment>
<dbReference type="Proteomes" id="UP000886879">
    <property type="component" value="Unassembled WGS sequence"/>
</dbReference>